<keyword evidence="6 7" id="KW-0408">Iron</keyword>
<evidence type="ECO:0000256" key="7">
    <source>
        <dbReference type="PIRSR" id="PIRSR602401-1"/>
    </source>
</evidence>
<dbReference type="InterPro" id="IPR017972">
    <property type="entry name" value="Cyt_P450_CS"/>
</dbReference>
<comment type="similarity">
    <text evidence="2 8">Belongs to the cytochrome P450 family.</text>
</comment>
<proteinExistence type="inferred from homology"/>
<dbReference type="PRINTS" id="PR00463">
    <property type="entry name" value="EP450I"/>
</dbReference>
<reference evidence="9" key="2">
    <citation type="submission" date="2023-05" db="EMBL/GenBank/DDBJ databases">
        <authorList>
            <consortium name="Lawrence Berkeley National Laboratory"/>
            <person name="Steindorff A."/>
            <person name="Hensen N."/>
            <person name="Bonometti L."/>
            <person name="Westerberg I."/>
            <person name="Brannstrom I.O."/>
            <person name="Guillou S."/>
            <person name="Cros-Aarteil S."/>
            <person name="Calhoun S."/>
            <person name="Haridas S."/>
            <person name="Kuo A."/>
            <person name="Mondo S."/>
            <person name="Pangilinan J."/>
            <person name="Riley R."/>
            <person name="Labutti K."/>
            <person name="Andreopoulos B."/>
            <person name="Lipzen A."/>
            <person name="Chen C."/>
            <person name="Yanf M."/>
            <person name="Daum C."/>
            <person name="Ng V."/>
            <person name="Clum A."/>
            <person name="Ohm R."/>
            <person name="Martin F."/>
            <person name="Silar P."/>
            <person name="Natvig D."/>
            <person name="Lalanne C."/>
            <person name="Gautier V."/>
            <person name="Ament-Velasquez S.L."/>
            <person name="Kruys A."/>
            <person name="Hutchinson M.I."/>
            <person name="Powell A.J."/>
            <person name="Barry K."/>
            <person name="Miller A.N."/>
            <person name="Grigoriev I.V."/>
            <person name="Debuchy R."/>
            <person name="Gladieux P."/>
            <person name="Thoren M.H."/>
            <person name="Johannesson H."/>
        </authorList>
    </citation>
    <scope>NUCLEOTIDE SEQUENCE</scope>
    <source>
        <strain evidence="9">PSN309</strain>
    </source>
</reference>
<evidence type="ECO:0000256" key="3">
    <source>
        <dbReference type="ARBA" id="ARBA00022617"/>
    </source>
</evidence>
<dbReference type="AlphaFoldDB" id="A0AAN6WTA1"/>
<evidence type="ECO:0000256" key="4">
    <source>
        <dbReference type="ARBA" id="ARBA00022723"/>
    </source>
</evidence>
<dbReference type="GO" id="GO:0004497">
    <property type="term" value="F:monooxygenase activity"/>
    <property type="evidence" value="ECO:0007669"/>
    <property type="project" value="UniProtKB-KW"/>
</dbReference>
<dbReference type="InterPro" id="IPR001128">
    <property type="entry name" value="Cyt_P450"/>
</dbReference>
<accession>A0AAN6WTA1</accession>
<dbReference type="Gene3D" id="1.10.630.10">
    <property type="entry name" value="Cytochrome P450"/>
    <property type="match status" value="1"/>
</dbReference>
<keyword evidence="3 7" id="KW-0349">Heme</keyword>
<protein>
    <submittedName>
        <fullName evidence="9">Cytochrome P450</fullName>
    </submittedName>
</protein>
<evidence type="ECO:0000256" key="6">
    <source>
        <dbReference type="ARBA" id="ARBA00023004"/>
    </source>
</evidence>
<dbReference type="PANTHER" id="PTHR24305:SF96">
    <property type="entry name" value="CYTOCHROME P450 MONOOXYGENASE STCB-RELATED"/>
    <property type="match status" value="1"/>
</dbReference>
<dbReference type="InterPro" id="IPR002401">
    <property type="entry name" value="Cyt_P450_E_grp-I"/>
</dbReference>
<comment type="cofactor">
    <cofactor evidence="1 7">
        <name>heme</name>
        <dbReference type="ChEBI" id="CHEBI:30413"/>
    </cofactor>
</comment>
<sequence length="314" mass="35407">MEEEAQDRGVMDVFKWFLFMATDIIGKLSFGESSRTLETGEHGRYPSNHSSLVILANRFTLAARLSPAFSAVPKSRRYARESIARHERLALFSNVFKAKNEERMTPEEVFPEAESYIIAGTGTTSNTLTYLVWSVCSHPKIQEELVRELRSLPQDFGDAELKELPYLALVIEETLRLYSAVPSGLPRIVPPGGAELAGHRLDEGVTVCAQAYSMHNNPDVFPDPLSFKPERWAEPVPKVMRDSFMPWGRGARLCIGMHLAKMELRLSTAKFFLTFPDAKVSTQEGMSDKDMMPPDVYFLMRPPGKRCLIETRSV</sequence>
<dbReference type="PROSITE" id="PS00086">
    <property type="entry name" value="CYTOCHROME_P450"/>
    <property type="match status" value="1"/>
</dbReference>
<name>A0AAN6WTA1_9PEZI</name>
<reference evidence="9" key="1">
    <citation type="journal article" date="2023" name="Mol. Phylogenet. Evol.">
        <title>Genome-scale phylogeny and comparative genomics of the fungal order Sordariales.</title>
        <authorList>
            <person name="Hensen N."/>
            <person name="Bonometti L."/>
            <person name="Westerberg I."/>
            <person name="Brannstrom I.O."/>
            <person name="Guillou S."/>
            <person name="Cros-Aarteil S."/>
            <person name="Calhoun S."/>
            <person name="Haridas S."/>
            <person name="Kuo A."/>
            <person name="Mondo S."/>
            <person name="Pangilinan J."/>
            <person name="Riley R."/>
            <person name="LaButti K."/>
            <person name="Andreopoulos B."/>
            <person name="Lipzen A."/>
            <person name="Chen C."/>
            <person name="Yan M."/>
            <person name="Daum C."/>
            <person name="Ng V."/>
            <person name="Clum A."/>
            <person name="Steindorff A."/>
            <person name="Ohm R.A."/>
            <person name="Martin F."/>
            <person name="Silar P."/>
            <person name="Natvig D.O."/>
            <person name="Lalanne C."/>
            <person name="Gautier V."/>
            <person name="Ament-Velasquez S.L."/>
            <person name="Kruys A."/>
            <person name="Hutchinson M.I."/>
            <person name="Powell A.J."/>
            <person name="Barry K."/>
            <person name="Miller A.N."/>
            <person name="Grigoriev I.V."/>
            <person name="Debuchy R."/>
            <person name="Gladieux P."/>
            <person name="Hiltunen Thoren M."/>
            <person name="Johannesson H."/>
        </authorList>
    </citation>
    <scope>NUCLEOTIDE SEQUENCE</scope>
    <source>
        <strain evidence="9">PSN309</strain>
    </source>
</reference>
<comment type="caution">
    <text evidence="9">The sequence shown here is derived from an EMBL/GenBank/DDBJ whole genome shotgun (WGS) entry which is preliminary data.</text>
</comment>
<dbReference type="GO" id="GO:0016705">
    <property type="term" value="F:oxidoreductase activity, acting on paired donors, with incorporation or reduction of molecular oxygen"/>
    <property type="evidence" value="ECO:0007669"/>
    <property type="project" value="InterPro"/>
</dbReference>
<evidence type="ECO:0000256" key="1">
    <source>
        <dbReference type="ARBA" id="ARBA00001971"/>
    </source>
</evidence>
<keyword evidence="4 7" id="KW-0479">Metal-binding</keyword>
<feature type="binding site" description="axial binding residue" evidence="7">
    <location>
        <position position="254"/>
    </location>
    <ligand>
        <name>heme</name>
        <dbReference type="ChEBI" id="CHEBI:30413"/>
    </ligand>
    <ligandPart>
        <name>Fe</name>
        <dbReference type="ChEBI" id="CHEBI:18248"/>
    </ligandPart>
</feature>
<keyword evidence="10" id="KW-1185">Reference proteome</keyword>
<dbReference type="Pfam" id="PF00067">
    <property type="entry name" value="p450"/>
    <property type="match status" value="1"/>
</dbReference>
<evidence type="ECO:0000256" key="2">
    <source>
        <dbReference type="ARBA" id="ARBA00010617"/>
    </source>
</evidence>
<dbReference type="InterPro" id="IPR050121">
    <property type="entry name" value="Cytochrome_P450_monoxygenase"/>
</dbReference>
<dbReference type="PANTHER" id="PTHR24305">
    <property type="entry name" value="CYTOCHROME P450"/>
    <property type="match status" value="1"/>
</dbReference>
<keyword evidence="8" id="KW-0503">Monooxygenase</keyword>
<dbReference type="PRINTS" id="PR00385">
    <property type="entry name" value="P450"/>
</dbReference>
<gene>
    <name evidence="9" type="ORF">QBC35DRAFT_550923</name>
</gene>
<dbReference type="Proteomes" id="UP001302126">
    <property type="component" value="Unassembled WGS sequence"/>
</dbReference>
<evidence type="ECO:0000313" key="9">
    <source>
        <dbReference type="EMBL" id="KAK4187953.1"/>
    </source>
</evidence>
<dbReference type="SUPFAM" id="SSF48264">
    <property type="entry name" value="Cytochrome P450"/>
    <property type="match status" value="1"/>
</dbReference>
<evidence type="ECO:0000256" key="5">
    <source>
        <dbReference type="ARBA" id="ARBA00023002"/>
    </source>
</evidence>
<dbReference type="InterPro" id="IPR036396">
    <property type="entry name" value="Cyt_P450_sf"/>
</dbReference>
<organism evidence="9 10">
    <name type="scientific">Podospora australis</name>
    <dbReference type="NCBI Taxonomy" id="1536484"/>
    <lineage>
        <taxon>Eukaryota</taxon>
        <taxon>Fungi</taxon>
        <taxon>Dikarya</taxon>
        <taxon>Ascomycota</taxon>
        <taxon>Pezizomycotina</taxon>
        <taxon>Sordariomycetes</taxon>
        <taxon>Sordariomycetidae</taxon>
        <taxon>Sordariales</taxon>
        <taxon>Podosporaceae</taxon>
        <taxon>Podospora</taxon>
    </lineage>
</organism>
<dbReference type="GO" id="GO:0005506">
    <property type="term" value="F:iron ion binding"/>
    <property type="evidence" value="ECO:0007669"/>
    <property type="project" value="InterPro"/>
</dbReference>
<keyword evidence="5 8" id="KW-0560">Oxidoreductase</keyword>
<dbReference type="EMBL" id="MU864395">
    <property type="protein sequence ID" value="KAK4187953.1"/>
    <property type="molecule type" value="Genomic_DNA"/>
</dbReference>
<evidence type="ECO:0000313" key="10">
    <source>
        <dbReference type="Proteomes" id="UP001302126"/>
    </source>
</evidence>
<dbReference type="GO" id="GO:0020037">
    <property type="term" value="F:heme binding"/>
    <property type="evidence" value="ECO:0007669"/>
    <property type="project" value="InterPro"/>
</dbReference>
<evidence type="ECO:0000256" key="8">
    <source>
        <dbReference type="RuleBase" id="RU000461"/>
    </source>
</evidence>